<dbReference type="PANTHER" id="PTHR47623">
    <property type="entry name" value="OS09G0287300 PROTEIN"/>
    <property type="match status" value="1"/>
</dbReference>
<dbReference type="InterPro" id="IPR013078">
    <property type="entry name" value="His_Pase_superF_clade-1"/>
</dbReference>
<evidence type="ECO:0000313" key="1">
    <source>
        <dbReference type="EMBL" id="NMM46125.1"/>
    </source>
</evidence>
<dbReference type="RefSeq" id="WP_169626512.1">
    <property type="nucleotide sequence ID" value="NZ_JABBNT010000005.1"/>
</dbReference>
<dbReference type="SUPFAM" id="SSF53254">
    <property type="entry name" value="Phosphoglycerate mutase-like"/>
    <property type="match status" value="1"/>
</dbReference>
<dbReference type="EMBL" id="JABBNT010000005">
    <property type="protein sequence ID" value="NMM46125.1"/>
    <property type="molecule type" value="Genomic_DNA"/>
</dbReference>
<name>A0A7Y0E2N7_9PROT</name>
<comment type="caution">
    <text evidence="1">The sequence shown here is derived from an EMBL/GenBank/DDBJ whole genome shotgun (WGS) entry which is preliminary data.</text>
</comment>
<reference evidence="1 2" key="1">
    <citation type="submission" date="2020-04" db="EMBL/GenBank/DDBJ databases">
        <title>Rhodospirillaceae bacterium KN72 isolated from deep sea.</title>
        <authorList>
            <person name="Zhang D.-C."/>
        </authorList>
    </citation>
    <scope>NUCLEOTIDE SEQUENCE [LARGE SCALE GENOMIC DNA]</scope>
    <source>
        <strain evidence="1 2">KN72</strain>
    </source>
</reference>
<proteinExistence type="predicted"/>
<dbReference type="InterPro" id="IPR029033">
    <property type="entry name" value="His_PPase_superfam"/>
</dbReference>
<accession>A0A7Y0E2N7</accession>
<dbReference type="SMART" id="SM00855">
    <property type="entry name" value="PGAM"/>
    <property type="match status" value="1"/>
</dbReference>
<keyword evidence="2" id="KW-1185">Reference proteome</keyword>
<dbReference type="PANTHER" id="PTHR47623:SF1">
    <property type="entry name" value="OS09G0287300 PROTEIN"/>
    <property type="match status" value="1"/>
</dbReference>
<dbReference type="CDD" id="cd07067">
    <property type="entry name" value="HP_PGM_like"/>
    <property type="match status" value="1"/>
</dbReference>
<dbReference type="Pfam" id="PF00300">
    <property type="entry name" value="His_Phos_1"/>
    <property type="match status" value="1"/>
</dbReference>
<organism evidence="1 2">
    <name type="scientific">Pacificispira spongiicola</name>
    <dbReference type="NCBI Taxonomy" id="2729598"/>
    <lineage>
        <taxon>Bacteria</taxon>
        <taxon>Pseudomonadati</taxon>
        <taxon>Pseudomonadota</taxon>
        <taxon>Alphaproteobacteria</taxon>
        <taxon>Rhodospirillales</taxon>
        <taxon>Rhodospirillaceae</taxon>
        <taxon>Pacificispira</taxon>
    </lineage>
</organism>
<sequence length="177" mass="19871">MPTLFLLRHAKSSWADESQRDFDRPLANRGLKAAPRIGAYMRDNRLRPNFILCSTSRRTRETLGLILPFLEGESRILMEDGIYDMTAASDLLDRLRHLPKTASRVLVIGHNPILHDTALALVESAMDPIQGAMLEEKFPTGALAAIDMKDTPWPALAPHTGVLNDYVIPRELDRDET</sequence>
<dbReference type="Proteomes" id="UP000539372">
    <property type="component" value="Unassembled WGS sequence"/>
</dbReference>
<gene>
    <name evidence="1" type="ORF">HH303_16655</name>
</gene>
<dbReference type="AlphaFoldDB" id="A0A7Y0E2N7"/>
<dbReference type="Gene3D" id="3.40.50.1240">
    <property type="entry name" value="Phosphoglycerate mutase-like"/>
    <property type="match status" value="1"/>
</dbReference>
<protein>
    <submittedName>
        <fullName evidence="1">Histidine phosphatase family protein</fullName>
    </submittedName>
</protein>
<evidence type="ECO:0000313" key="2">
    <source>
        <dbReference type="Proteomes" id="UP000539372"/>
    </source>
</evidence>